<keyword evidence="2" id="KW-0732">Signal</keyword>
<dbReference type="Pfam" id="PF04205">
    <property type="entry name" value="FMN_bind"/>
    <property type="match status" value="1"/>
</dbReference>
<dbReference type="EMBL" id="FNDZ01000002">
    <property type="protein sequence ID" value="SDI41714.1"/>
    <property type="molecule type" value="Genomic_DNA"/>
</dbReference>
<gene>
    <name evidence="4" type="ORF">SAMN05421804_102290</name>
</gene>
<evidence type="ECO:0000313" key="5">
    <source>
        <dbReference type="Proteomes" id="UP000183255"/>
    </source>
</evidence>
<proteinExistence type="predicted"/>
<sequence length="569" mass="62411">MKKILVLLLAATMSLGLFACKGKEAGTPEETPGGETKTLTGTGEGYGGEVKVTVTMEGDTIKEVVAEGASETQGIGTPALEQLPAKFVEANSWDVDVIAGATWTSNGLIYAMKNALDPTANPWPMAEEEEEEGNVEASDVFFGFGVANMPRKGPGADDKDVQVWSINQVLAGALFDGDGKILHLLVDQVEIASPNYDGAGMPHISGWPGQTGYNIDDNHDAKVDGVTDNTEDLFLKEVSEWMTKRQRGSEYKMGMSTWEEQMDSYQKLFVGKTVEEVEEWFTKYTSDLNGRPLKDGSDKPEDKAKYDALTADEKAMLADVTSGATMSLNDGHGNIVEAIKLAYENREGLEITEAESRGFGVSFMPRVGPGKDDQDVQVYSFNQVFASTLFDQDGKIVSLHVDQMEVATPNYDGDGMPHFSGWPGQGGYNYDENHDAKVDGKTEDTEENFFSEIESWKTKRERGSDYKMGMSTWEQQMDAYEELFIGKTVDEIEAWFEKYTSDLNGRPLKDGSDKPEDKAKYDALTAEDKAMLEDVTSGATMSLNDGHGDLIAAIRASYENRITINLSVK</sequence>
<organism evidence="4 5">
    <name type="scientific">Proteiniclasticum ruminis</name>
    <dbReference type="NCBI Taxonomy" id="398199"/>
    <lineage>
        <taxon>Bacteria</taxon>
        <taxon>Bacillati</taxon>
        <taxon>Bacillota</taxon>
        <taxon>Clostridia</taxon>
        <taxon>Eubacteriales</taxon>
        <taxon>Clostridiaceae</taxon>
        <taxon>Proteiniclasticum</taxon>
    </lineage>
</organism>
<evidence type="ECO:0000256" key="1">
    <source>
        <dbReference type="SAM" id="MobiDB-lite"/>
    </source>
</evidence>
<name>A0A1G8KE65_9CLOT</name>
<dbReference type="GO" id="GO:0016020">
    <property type="term" value="C:membrane"/>
    <property type="evidence" value="ECO:0007669"/>
    <property type="project" value="InterPro"/>
</dbReference>
<dbReference type="SMART" id="SM00900">
    <property type="entry name" value="FMN_bind"/>
    <property type="match status" value="1"/>
</dbReference>
<feature type="compositionally biased region" description="Low complexity" evidence="1">
    <location>
        <begin position="28"/>
        <end position="41"/>
    </location>
</feature>
<dbReference type="Proteomes" id="UP000183255">
    <property type="component" value="Unassembled WGS sequence"/>
</dbReference>
<accession>A0A1G8KE65</accession>
<evidence type="ECO:0000313" key="4">
    <source>
        <dbReference type="EMBL" id="SDI41714.1"/>
    </source>
</evidence>
<feature type="signal peptide" evidence="2">
    <location>
        <begin position="1"/>
        <end position="19"/>
    </location>
</feature>
<feature type="region of interest" description="Disordered" evidence="1">
    <location>
        <begin position="23"/>
        <end position="45"/>
    </location>
</feature>
<dbReference type="Gene3D" id="3.90.1010.20">
    <property type="match status" value="2"/>
</dbReference>
<reference evidence="4 5" key="1">
    <citation type="submission" date="2016-10" db="EMBL/GenBank/DDBJ databases">
        <authorList>
            <person name="de Groot N.N."/>
        </authorList>
    </citation>
    <scope>NUCLEOTIDE SEQUENCE [LARGE SCALE GENOMIC DNA]</scope>
    <source>
        <strain evidence="4 5">CGMCC 1.5058</strain>
    </source>
</reference>
<dbReference type="GO" id="GO:0010181">
    <property type="term" value="F:FMN binding"/>
    <property type="evidence" value="ECO:0007669"/>
    <property type="project" value="InterPro"/>
</dbReference>
<evidence type="ECO:0000259" key="3">
    <source>
        <dbReference type="SMART" id="SM00900"/>
    </source>
</evidence>
<dbReference type="RefSeq" id="WP_051651754.1">
    <property type="nucleotide sequence ID" value="NZ_FNDZ01000002.1"/>
</dbReference>
<dbReference type="AlphaFoldDB" id="A0A1G8KE65"/>
<dbReference type="InterPro" id="IPR007329">
    <property type="entry name" value="FMN-bd"/>
</dbReference>
<evidence type="ECO:0000256" key="2">
    <source>
        <dbReference type="SAM" id="SignalP"/>
    </source>
</evidence>
<feature type="chain" id="PRO_5038905172" evidence="2">
    <location>
        <begin position="20"/>
        <end position="569"/>
    </location>
</feature>
<feature type="domain" description="FMN-binding" evidence="3">
    <location>
        <begin position="45"/>
        <end position="119"/>
    </location>
</feature>
<protein>
    <submittedName>
        <fullName evidence="4">FMN-binding domain-containing protein</fullName>
    </submittedName>
</protein>